<feature type="non-terminal residue" evidence="1">
    <location>
        <position position="1"/>
    </location>
</feature>
<dbReference type="EMBL" id="BARU01043219">
    <property type="protein sequence ID" value="GAH79011.1"/>
    <property type="molecule type" value="Genomic_DNA"/>
</dbReference>
<organism evidence="1">
    <name type="scientific">marine sediment metagenome</name>
    <dbReference type="NCBI Taxonomy" id="412755"/>
    <lineage>
        <taxon>unclassified sequences</taxon>
        <taxon>metagenomes</taxon>
        <taxon>ecological metagenomes</taxon>
    </lineage>
</organism>
<name>X1I9E7_9ZZZZ</name>
<dbReference type="AlphaFoldDB" id="X1I9E7"/>
<proteinExistence type="predicted"/>
<evidence type="ECO:0000313" key="1">
    <source>
        <dbReference type="EMBL" id="GAH79011.1"/>
    </source>
</evidence>
<reference evidence="1" key="1">
    <citation type="journal article" date="2014" name="Front. Microbiol.">
        <title>High frequency of phylogenetically diverse reductive dehalogenase-homologous genes in deep subseafloor sedimentary metagenomes.</title>
        <authorList>
            <person name="Kawai M."/>
            <person name="Futagami T."/>
            <person name="Toyoda A."/>
            <person name="Takaki Y."/>
            <person name="Nishi S."/>
            <person name="Hori S."/>
            <person name="Arai W."/>
            <person name="Tsubouchi T."/>
            <person name="Morono Y."/>
            <person name="Uchiyama I."/>
            <person name="Ito T."/>
            <person name="Fujiyama A."/>
            <person name="Inagaki F."/>
            <person name="Takami H."/>
        </authorList>
    </citation>
    <scope>NUCLEOTIDE SEQUENCE</scope>
    <source>
        <strain evidence="1">Expedition CK06-06</strain>
    </source>
</reference>
<comment type="caution">
    <text evidence="1">The sequence shown here is derived from an EMBL/GenBank/DDBJ whole genome shotgun (WGS) entry which is preliminary data.</text>
</comment>
<protein>
    <submittedName>
        <fullName evidence="1">Uncharacterized protein</fullName>
    </submittedName>
</protein>
<accession>X1I9E7</accession>
<sequence>EYKGEHLLDTRDTRDEEKIGEIWQNLAPENYFFRLVSKDKIGEVIDSIEKK</sequence>
<gene>
    <name evidence="1" type="ORF">S03H2_66232</name>
</gene>